<evidence type="ECO:0000259" key="2">
    <source>
        <dbReference type="PROSITE" id="PS50110"/>
    </source>
</evidence>
<dbReference type="InterPro" id="IPR001789">
    <property type="entry name" value="Sig_transdc_resp-reg_receiver"/>
</dbReference>
<dbReference type="Proteomes" id="UP000534783">
    <property type="component" value="Unassembled WGS sequence"/>
</dbReference>
<organism evidence="3 4">
    <name type="scientific">Candidatus Manganitrophus noduliformans</name>
    <dbReference type="NCBI Taxonomy" id="2606439"/>
    <lineage>
        <taxon>Bacteria</taxon>
        <taxon>Pseudomonadati</taxon>
        <taxon>Nitrospirota</taxon>
        <taxon>Nitrospiria</taxon>
        <taxon>Candidatus Troglogloeales</taxon>
        <taxon>Candidatus Manganitrophaceae</taxon>
        <taxon>Candidatus Manganitrophus</taxon>
    </lineage>
</organism>
<reference evidence="3 4" key="1">
    <citation type="journal article" date="2020" name="Nature">
        <title>Bacterial chemolithoautotrophy via manganese oxidation.</title>
        <authorList>
            <person name="Yu H."/>
            <person name="Leadbetter J.R."/>
        </authorList>
    </citation>
    <scope>NUCLEOTIDE SEQUENCE [LARGE SCALE GENOMIC DNA]</scope>
    <source>
        <strain evidence="3 4">Mn-1</strain>
    </source>
</reference>
<dbReference type="CDD" id="cd19923">
    <property type="entry name" value="REC_CheY_CheY3"/>
    <property type="match status" value="1"/>
</dbReference>
<dbReference type="GO" id="GO:0000160">
    <property type="term" value="P:phosphorelay signal transduction system"/>
    <property type="evidence" value="ECO:0007669"/>
    <property type="project" value="InterPro"/>
</dbReference>
<name>A0A7X6DTG2_9BACT</name>
<sequence>MKILVVDDMSSMRRIIKNTLKQLGYPNTDEAEDGDKALEMVRNAPFDLVVSDWNMPNMNGLDLLKAIRQDPKLSALPVLMVTTEAEMDHILEAIRSGVNSYILKPFTPETMKEKIDKVFKNA</sequence>
<evidence type="ECO:0000313" key="4">
    <source>
        <dbReference type="Proteomes" id="UP000534783"/>
    </source>
</evidence>
<dbReference type="Gene3D" id="3.40.50.2300">
    <property type="match status" value="1"/>
</dbReference>
<dbReference type="PANTHER" id="PTHR43228:SF1">
    <property type="entry name" value="TWO-COMPONENT RESPONSE REGULATOR ARR22"/>
    <property type="match status" value="1"/>
</dbReference>
<evidence type="ECO:0000313" key="3">
    <source>
        <dbReference type="EMBL" id="NKE73081.1"/>
    </source>
</evidence>
<dbReference type="PROSITE" id="PS50110">
    <property type="entry name" value="RESPONSE_REGULATORY"/>
    <property type="match status" value="1"/>
</dbReference>
<dbReference type="InterPro" id="IPR052048">
    <property type="entry name" value="ST_Response_Regulator"/>
</dbReference>
<dbReference type="SMART" id="SM00448">
    <property type="entry name" value="REC"/>
    <property type="match status" value="1"/>
</dbReference>
<feature type="domain" description="Response regulatory" evidence="2">
    <location>
        <begin position="2"/>
        <end position="119"/>
    </location>
</feature>
<gene>
    <name evidence="3" type="ORF">MNODULE_20200</name>
</gene>
<comment type="caution">
    <text evidence="3">The sequence shown here is derived from an EMBL/GenBank/DDBJ whole genome shotgun (WGS) entry which is preliminary data.</text>
</comment>
<accession>A0A7X6DTG2</accession>
<feature type="modified residue" description="4-aspartylphosphate" evidence="1">
    <location>
        <position position="52"/>
    </location>
</feature>
<dbReference type="SUPFAM" id="SSF52172">
    <property type="entry name" value="CheY-like"/>
    <property type="match status" value="1"/>
</dbReference>
<keyword evidence="4" id="KW-1185">Reference proteome</keyword>
<dbReference type="AlphaFoldDB" id="A0A7X6DTG2"/>
<dbReference type="InterPro" id="IPR011006">
    <property type="entry name" value="CheY-like_superfamily"/>
</dbReference>
<proteinExistence type="predicted"/>
<dbReference type="PANTHER" id="PTHR43228">
    <property type="entry name" value="TWO-COMPONENT RESPONSE REGULATOR"/>
    <property type="match status" value="1"/>
</dbReference>
<dbReference type="Pfam" id="PF00072">
    <property type="entry name" value="Response_reg"/>
    <property type="match status" value="1"/>
</dbReference>
<dbReference type="RefSeq" id="WP_168063233.1">
    <property type="nucleotide sequence ID" value="NZ_VTOW01000005.1"/>
</dbReference>
<protein>
    <submittedName>
        <fullName evidence="3">Response regulator</fullName>
    </submittedName>
</protein>
<dbReference type="EMBL" id="VTOW01000005">
    <property type="protein sequence ID" value="NKE73081.1"/>
    <property type="molecule type" value="Genomic_DNA"/>
</dbReference>
<evidence type="ECO:0000256" key="1">
    <source>
        <dbReference type="PROSITE-ProRule" id="PRU00169"/>
    </source>
</evidence>
<keyword evidence="1" id="KW-0597">Phosphoprotein</keyword>